<dbReference type="InterPro" id="IPR036255">
    <property type="entry name" value="YgfB-like_sf"/>
</dbReference>
<proteinExistence type="predicted"/>
<organism evidence="1 2">
    <name type="scientific">Aromatoleum tolulyticum</name>
    <dbReference type="NCBI Taxonomy" id="34027"/>
    <lineage>
        <taxon>Bacteria</taxon>
        <taxon>Pseudomonadati</taxon>
        <taxon>Pseudomonadota</taxon>
        <taxon>Betaproteobacteria</taxon>
        <taxon>Rhodocyclales</taxon>
        <taxon>Rhodocyclaceae</taxon>
        <taxon>Aromatoleum</taxon>
    </lineage>
</organism>
<dbReference type="Pfam" id="PF02810">
    <property type="entry name" value="SEC-C"/>
    <property type="match status" value="1"/>
</dbReference>
<dbReference type="EMBL" id="FTMD01000003">
    <property type="protein sequence ID" value="SIQ23051.1"/>
    <property type="molecule type" value="Genomic_DNA"/>
</dbReference>
<dbReference type="STRING" id="34027.SAMN05421829_10365"/>
<dbReference type="AlphaFoldDB" id="A0A1N6R2G0"/>
<reference evidence="2" key="1">
    <citation type="submission" date="2017-01" db="EMBL/GenBank/DDBJ databases">
        <authorList>
            <person name="Varghese N."/>
            <person name="Submissions S."/>
        </authorList>
    </citation>
    <scope>NUCLEOTIDE SEQUENCE [LARGE SCALE GENOMIC DNA]</scope>
    <source>
        <strain evidence="2">ATCC 51758</strain>
    </source>
</reference>
<keyword evidence="2" id="KW-1185">Reference proteome</keyword>
<evidence type="ECO:0008006" key="3">
    <source>
        <dbReference type="Google" id="ProtNLM"/>
    </source>
</evidence>
<name>A0A1N6R2G0_9RHOO</name>
<dbReference type="Proteomes" id="UP000186819">
    <property type="component" value="Unassembled WGS sequence"/>
</dbReference>
<dbReference type="RefSeq" id="WP_076601081.1">
    <property type="nucleotide sequence ID" value="NZ_FTMD01000003.1"/>
</dbReference>
<dbReference type="SUPFAM" id="SSF101327">
    <property type="entry name" value="YgfB-like"/>
    <property type="match status" value="1"/>
</dbReference>
<dbReference type="SUPFAM" id="SSF103642">
    <property type="entry name" value="Sec-C motif"/>
    <property type="match status" value="1"/>
</dbReference>
<dbReference type="InterPro" id="IPR004027">
    <property type="entry name" value="SEC_C_motif"/>
</dbReference>
<dbReference type="InterPro" id="IPR011978">
    <property type="entry name" value="YgfB-like"/>
</dbReference>
<dbReference type="Gene3D" id="3.10.450.50">
    <property type="match status" value="1"/>
</dbReference>
<evidence type="ECO:0000313" key="2">
    <source>
        <dbReference type="Proteomes" id="UP000186819"/>
    </source>
</evidence>
<dbReference type="PANTHER" id="PTHR33747">
    <property type="entry name" value="UPF0225 PROTEIN SCO1677"/>
    <property type="match status" value="1"/>
</dbReference>
<dbReference type="Pfam" id="PF03695">
    <property type="entry name" value="UPF0149"/>
    <property type="match status" value="1"/>
</dbReference>
<sequence>MTNETAANAESDNPHLLDDEEFEALEELLTSDVVPEDCMDLEMLDGYLAAVLASPVPIGPEEWLPPVWSAHGDEISFGSGSQMQRAIRLVRRYYNELATTLGEPEGWEPFCYAASEGDTIAIGEEWVEGFAQGLELWPEDWDAGLPAAAAETVRNALDELMAPWASDDAELADEDTRLEWLEQAVNCIETVLGQWRALGMAAPALLTVEQPAMHTPAAVGRNDPCPCGSGKKYKKCCGAVE</sequence>
<accession>A0A1N6R2G0</accession>
<dbReference type="NCBIfam" id="TIGR02292">
    <property type="entry name" value="ygfB_yecA"/>
    <property type="match status" value="1"/>
</dbReference>
<dbReference type="OrthoDB" id="570299at2"/>
<evidence type="ECO:0000313" key="1">
    <source>
        <dbReference type="EMBL" id="SIQ23051.1"/>
    </source>
</evidence>
<protein>
    <recommendedName>
        <fullName evidence="3">YecA family protein</fullName>
    </recommendedName>
</protein>
<gene>
    <name evidence="1" type="ORF">SAMN05421829_10365</name>
</gene>
<dbReference type="PANTHER" id="PTHR33747:SF1">
    <property type="entry name" value="ADENYLATE CYCLASE-ASSOCIATED CAP C-TERMINAL DOMAIN-CONTAINING PROTEIN"/>
    <property type="match status" value="1"/>
</dbReference>